<dbReference type="SUPFAM" id="SSF52058">
    <property type="entry name" value="L domain-like"/>
    <property type="match status" value="1"/>
</dbReference>
<dbReference type="InterPro" id="IPR003593">
    <property type="entry name" value="AAA+_ATPase"/>
</dbReference>
<keyword evidence="5" id="KW-0611">Plant defense</keyword>
<evidence type="ECO:0000256" key="9">
    <source>
        <dbReference type="SAM" id="MobiDB-lite"/>
    </source>
</evidence>
<dbReference type="Gene3D" id="3.40.50.10140">
    <property type="entry name" value="Toll/interleukin-1 receptor homology (TIR) domain"/>
    <property type="match status" value="1"/>
</dbReference>
<accession>A0A654G7I5</accession>
<dbReference type="FunFam" id="3.40.50.300:FF:001002">
    <property type="entry name" value="Disease resistance protein (TIR-NBS-LRR class)"/>
    <property type="match status" value="1"/>
</dbReference>
<dbReference type="PANTHER" id="PTHR11017:SF291">
    <property type="entry name" value="ADP-RIBOSYL CYCLASE_CYCLIC ADP-RIBOSE HYDROLASE-RELATED"/>
    <property type="match status" value="1"/>
</dbReference>
<dbReference type="ExpressionAtlas" id="A0A654G7I5">
    <property type="expression patterns" value="baseline and differential"/>
</dbReference>
<evidence type="ECO:0000256" key="7">
    <source>
        <dbReference type="ARBA" id="ARBA00047304"/>
    </source>
</evidence>
<dbReference type="InterPro" id="IPR002182">
    <property type="entry name" value="NB-ARC"/>
</dbReference>
<dbReference type="SUPFAM" id="SSF46785">
    <property type="entry name" value="Winged helix' DNA-binding domain"/>
    <property type="match status" value="1"/>
</dbReference>
<gene>
    <name evidence="11" type="ORF">AN1_LOCUS24333</name>
</gene>
<evidence type="ECO:0000256" key="5">
    <source>
        <dbReference type="ARBA" id="ARBA00022821"/>
    </source>
</evidence>
<proteinExistence type="predicted"/>
<evidence type="ECO:0000256" key="6">
    <source>
        <dbReference type="ARBA" id="ARBA00023027"/>
    </source>
</evidence>
<evidence type="ECO:0000256" key="3">
    <source>
        <dbReference type="ARBA" id="ARBA00022737"/>
    </source>
</evidence>
<dbReference type="Pfam" id="PF07725">
    <property type="entry name" value="LRR_3"/>
    <property type="match status" value="1"/>
</dbReference>
<dbReference type="InterPro" id="IPR044974">
    <property type="entry name" value="Disease_R_plants"/>
</dbReference>
<dbReference type="PANTHER" id="PTHR11017">
    <property type="entry name" value="LEUCINE-RICH REPEAT-CONTAINING PROTEIN"/>
    <property type="match status" value="1"/>
</dbReference>
<dbReference type="PRINTS" id="PR00364">
    <property type="entry name" value="DISEASERSIST"/>
</dbReference>
<evidence type="ECO:0000256" key="1">
    <source>
        <dbReference type="ARBA" id="ARBA00011982"/>
    </source>
</evidence>
<evidence type="ECO:0000313" key="11">
    <source>
        <dbReference type="EMBL" id="VYS68946.1"/>
    </source>
</evidence>
<keyword evidence="4" id="KW-0378">Hydrolase</keyword>
<dbReference type="Proteomes" id="UP000426265">
    <property type="component" value="Unassembled WGS sequence"/>
</dbReference>
<evidence type="ECO:0000256" key="2">
    <source>
        <dbReference type="ARBA" id="ARBA00022614"/>
    </source>
</evidence>
<dbReference type="InterPro" id="IPR032675">
    <property type="entry name" value="LRR_dom_sf"/>
</dbReference>
<keyword evidence="6" id="KW-0520">NAD</keyword>
<dbReference type="SMART" id="SM00255">
    <property type="entry name" value="TIR"/>
    <property type="match status" value="1"/>
</dbReference>
<dbReference type="FunFam" id="1.10.8.430:FF:000002">
    <property type="entry name" value="Disease resistance protein (TIR-NBS-LRR class)"/>
    <property type="match status" value="1"/>
</dbReference>
<evidence type="ECO:0000313" key="12">
    <source>
        <dbReference type="Proteomes" id="UP000426265"/>
    </source>
</evidence>
<dbReference type="SMART" id="SM00382">
    <property type="entry name" value="AAA"/>
    <property type="match status" value="1"/>
</dbReference>
<sequence>MPYSYSQPSTSGASWNSGEANVDANWGVSVKCFCGKPVTLQWWDQAVTEELEKVNHSLDSALRQGQLACNHALESIRETVHLMQGEIETLKEMLLAKEVEIDRLRALLSTWRYHVFPSFHGPDVRKGFLSHLHYHFASKGITTFKDQEIERGNTIGPELVNAIRESRVSIVLLSKKYASSSWCLDELVEILKCKEDQGQIVMTIFYDVDPSSVRKQKGDFGSAFEKTCQGKTEEVKQRWSKALTHVANIKGEHSLNWANEADMIQKIATDVSTKLSVTPSRDFEGMVGLEAHLTKLNSLLCFEGDDVKMIGIWGPAGIGKSTIARALYNQLSSSFELKCFMGNLKGSLKSIVGVDHYEFQKSLQKLLLSKILNQGDMRVHNLAAIKEWLQDQRVLIILDDVDDLEILEVLAKEISWFGSGSRIIVTTEDKKILKAHGIDDIYHVDFPSMEEALEILCLSAFKQSSVPDGFEELAKKVVYLCGNLPLGLSIVGSSLRGESKHEWELQLPRIEASLDGKIESILKVGYERLSKKNQSLFLHIACFFNYRSVDYVTVMLADSNLDVRNGLKTLADKCFVHISINGWIVMHHHLLQQFGRQIVLEQSDEPGKRQFLIEAEEIRAVLTDETGTGSVIGISYNTSNIGEVSVSKGAFEGMRNLRFLRIFNYLFSGKCTLQIPEDMEYLPPLRLLHWDRYPRKSLPTKFQPARLLELHMPHSNIEKLWGGIQPLPNLKSIDLSFSIRLKEIPNLSNATNLETLKLTHCKSLVELPSSISNLHKLKKLKMSGCEKLRVIPTNINLASLEVVRMNYCSQLRRFPDISSNIKTLSVGNTKIENFPPSVAGSWSRLARLEIGSRSLKILTHAPQSITSLNLSNSDIRRIPNCVISLPYLVELIVENCRKLVTIPALPPWLESLNANKCASLKRVCCSFGNPTILTFYNCLKLDEEARRGIIMQQPVDEYICLPGKEIPAEFSHKAVGKSITIPLAPGTFLASSRYKACFVILPVTGYRYHSISCIVRSKAGFAMRICDLARLSDWSPGTEHLFIFHGGLVYQRNMILSEIIFEFNCVLNELSDDPALDNMIIECGVQIMTEEAEGSSSSSEVDNFETESSSSELENFETESSSSELDIFETESSSSEADYYEDEGLKFSQVESTKTSKHTSCWSWFTKHGLRKKKMNKTRANSRGIS</sequence>
<reference evidence="11 12" key="1">
    <citation type="submission" date="2019-11" db="EMBL/GenBank/DDBJ databases">
        <authorList>
            <person name="Jiao W.-B."/>
            <person name="Schneeberger K."/>
        </authorList>
    </citation>
    <scope>NUCLEOTIDE SEQUENCE [LARGE SCALE GENOMIC DNA]</scope>
    <source>
        <strain evidence="12">cv. An-1</strain>
    </source>
</reference>
<dbReference type="FunFam" id="3.40.50.10140:FF:000007">
    <property type="entry name" value="Disease resistance protein (TIR-NBS-LRR class)"/>
    <property type="match status" value="1"/>
</dbReference>
<dbReference type="GO" id="GO:0061809">
    <property type="term" value="F:NAD+ nucleosidase activity, cyclic ADP-ribose generating"/>
    <property type="evidence" value="ECO:0007669"/>
    <property type="project" value="UniProtKB-EC"/>
</dbReference>
<dbReference type="AlphaFoldDB" id="A0A654G7I5"/>
<dbReference type="InterPro" id="IPR036390">
    <property type="entry name" value="WH_DNA-bd_sf"/>
</dbReference>
<dbReference type="Pfam" id="PF01582">
    <property type="entry name" value="TIR"/>
    <property type="match status" value="1"/>
</dbReference>
<dbReference type="Pfam" id="PF00931">
    <property type="entry name" value="NB-ARC"/>
    <property type="match status" value="1"/>
</dbReference>
<protein>
    <recommendedName>
        <fullName evidence="1">ADP-ribosyl cyclase/cyclic ADP-ribose hydrolase</fullName>
        <ecNumber evidence="1">3.2.2.6</ecNumber>
    </recommendedName>
</protein>
<dbReference type="SUPFAM" id="SSF52200">
    <property type="entry name" value="Toll/Interleukin receptor TIR domain"/>
    <property type="match status" value="1"/>
</dbReference>
<keyword evidence="3" id="KW-0677">Repeat</keyword>
<keyword evidence="2" id="KW-0433">Leucine-rich repeat</keyword>
<dbReference type="Pfam" id="PF23282">
    <property type="entry name" value="WHD_ROQ1"/>
    <property type="match status" value="1"/>
</dbReference>
<feature type="compositionally biased region" description="Polar residues" evidence="9">
    <location>
        <begin position="1106"/>
        <end position="1124"/>
    </location>
</feature>
<dbReference type="EC" id="3.2.2.6" evidence="1"/>
<dbReference type="GO" id="GO:0006952">
    <property type="term" value="P:defense response"/>
    <property type="evidence" value="ECO:0007669"/>
    <property type="project" value="UniProtKB-KW"/>
</dbReference>
<organism evidence="11 12">
    <name type="scientific">Arabidopsis thaliana</name>
    <name type="common">Mouse-ear cress</name>
    <dbReference type="NCBI Taxonomy" id="3702"/>
    <lineage>
        <taxon>Eukaryota</taxon>
        <taxon>Viridiplantae</taxon>
        <taxon>Streptophyta</taxon>
        <taxon>Embryophyta</taxon>
        <taxon>Tracheophyta</taxon>
        <taxon>Spermatophyta</taxon>
        <taxon>Magnoliopsida</taxon>
        <taxon>eudicotyledons</taxon>
        <taxon>Gunneridae</taxon>
        <taxon>Pentapetalae</taxon>
        <taxon>rosids</taxon>
        <taxon>malvids</taxon>
        <taxon>Brassicales</taxon>
        <taxon>Brassicaceae</taxon>
        <taxon>Camelineae</taxon>
        <taxon>Arabidopsis</taxon>
    </lineage>
</organism>
<dbReference type="InterPro" id="IPR027417">
    <property type="entry name" value="P-loop_NTPase"/>
</dbReference>
<dbReference type="PROSITE" id="PS50104">
    <property type="entry name" value="TIR"/>
    <property type="match status" value="1"/>
</dbReference>
<dbReference type="InterPro" id="IPR035897">
    <property type="entry name" value="Toll_tir_struct_dom_sf"/>
</dbReference>
<dbReference type="InterPro" id="IPR000157">
    <property type="entry name" value="TIR_dom"/>
</dbReference>
<dbReference type="InterPro" id="IPR042197">
    <property type="entry name" value="Apaf_helical"/>
</dbReference>
<evidence type="ECO:0000259" key="10">
    <source>
        <dbReference type="PROSITE" id="PS50104"/>
    </source>
</evidence>
<evidence type="ECO:0000256" key="8">
    <source>
        <dbReference type="SAM" id="Coils"/>
    </source>
</evidence>
<dbReference type="InterPro" id="IPR011713">
    <property type="entry name" value="Leu-rich_rpt_3"/>
</dbReference>
<dbReference type="EMBL" id="CACRSJ010000110">
    <property type="protein sequence ID" value="VYS68946.1"/>
    <property type="molecule type" value="Genomic_DNA"/>
</dbReference>
<evidence type="ECO:0000256" key="4">
    <source>
        <dbReference type="ARBA" id="ARBA00022801"/>
    </source>
</evidence>
<comment type="catalytic activity">
    <reaction evidence="7">
        <text>NAD(+) + H2O = ADP-D-ribose + nicotinamide + H(+)</text>
        <dbReference type="Rhea" id="RHEA:16301"/>
        <dbReference type="ChEBI" id="CHEBI:15377"/>
        <dbReference type="ChEBI" id="CHEBI:15378"/>
        <dbReference type="ChEBI" id="CHEBI:17154"/>
        <dbReference type="ChEBI" id="CHEBI:57540"/>
        <dbReference type="ChEBI" id="CHEBI:57967"/>
        <dbReference type="EC" id="3.2.2.6"/>
    </reaction>
    <physiologicalReaction direction="left-to-right" evidence="7">
        <dbReference type="Rhea" id="RHEA:16302"/>
    </physiologicalReaction>
</comment>
<dbReference type="Gene3D" id="1.10.8.430">
    <property type="entry name" value="Helical domain of apoptotic protease-activating factors"/>
    <property type="match status" value="1"/>
</dbReference>
<feature type="region of interest" description="Disordered" evidence="9">
    <location>
        <begin position="1092"/>
        <end position="1140"/>
    </location>
</feature>
<dbReference type="GO" id="GO:0043531">
    <property type="term" value="F:ADP binding"/>
    <property type="evidence" value="ECO:0007669"/>
    <property type="project" value="InterPro"/>
</dbReference>
<dbReference type="GO" id="GO:0007165">
    <property type="term" value="P:signal transduction"/>
    <property type="evidence" value="ECO:0007669"/>
    <property type="project" value="InterPro"/>
</dbReference>
<dbReference type="FunFam" id="3.80.10.10:FF:000386">
    <property type="entry name" value="Disease resistance protein RPS4"/>
    <property type="match status" value="1"/>
</dbReference>
<feature type="domain" description="TIR" evidence="10">
    <location>
        <begin position="111"/>
        <end position="275"/>
    </location>
</feature>
<name>A0A654G7I5_ARATH</name>
<dbReference type="InterPro" id="IPR058192">
    <property type="entry name" value="WHD_ROQ1-like"/>
</dbReference>
<dbReference type="SUPFAM" id="SSF52540">
    <property type="entry name" value="P-loop containing nucleoside triphosphate hydrolases"/>
    <property type="match status" value="1"/>
</dbReference>
<dbReference type="Gene3D" id="3.80.10.10">
    <property type="entry name" value="Ribonuclease Inhibitor"/>
    <property type="match status" value="2"/>
</dbReference>
<keyword evidence="8" id="KW-0175">Coiled coil</keyword>
<feature type="coiled-coil region" evidence="8">
    <location>
        <begin position="73"/>
        <end position="107"/>
    </location>
</feature>
<dbReference type="Gene3D" id="3.40.50.300">
    <property type="entry name" value="P-loop containing nucleotide triphosphate hydrolases"/>
    <property type="match status" value="1"/>
</dbReference>